<name>A0ACC2UJ26_9FUNG</name>
<organism evidence="1 2">
    <name type="scientific">Entomophthora muscae</name>
    <dbReference type="NCBI Taxonomy" id="34485"/>
    <lineage>
        <taxon>Eukaryota</taxon>
        <taxon>Fungi</taxon>
        <taxon>Fungi incertae sedis</taxon>
        <taxon>Zoopagomycota</taxon>
        <taxon>Entomophthoromycotina</taxon>
        <taxon>Entomophthoromycetes</taxon>
        <taxon>Entomophthorales</taxon>
        <taxon>Entomophthoraceae</taxon>
        <taxon>Entomophthora</taxon>
    </lineage>
</organism>
<dbReference type="Proteomes" id="UP001165960">
    <property type="component" value="Unassembled WGS sequence"/>
</dbReference>
<keyword evidence="2" id="KW-1185">Reference proteome</keyword>
<comment type="caution">
    <text evidence="1">The sequence shown here is derived from an EMBL/GenBank/DDBJ whole genome shotgun (WGS) entry which is preliminary data.</text>
</comment>
<gene>
    <name evidence="1" type="ORF">DSO57_1038445</name>
</gene>
<sequence>MVVRNLDVFLSENQLLQKLPLSTLKGCHIAIEGNLWIKKLLTGTSKEPSPLAMGGAPIGLESYITKELNLFKANDIQVTFIFGCLSPIKKDKPFSSTDTRPIKRNQAWEAYEKGLSDQASALWNAAATAYQPEVMNLVIQTLHENEQSFIRAPYSSWAQIAYMLKETQFHGALAGSELLMFGVDKVITAINFEAKEFSFYAKSRILHDLQITEDQFIDICVLAGFEYCSTFPPISSEQVGFSFKAPLELVKQFKTGFNALQGFLENSEVVRLGYVDAFCRTVCAIKYHPYLSSRGVIEPNNSESCPSDFHTFMGHRLPDEVFVYMAHGLVSHHVPSALLSGVIVDSQPLCSGESQEYRKFLKDLHPLRSQTLALLTRHLHGFFQSRKVYVAFWFEPKEEHLLLPYESVQMPKCLTAKWRCNQTLLNQEMERQNFDGESELAFAINASGSPKFVDLDESARELLETTDQIVVTALIRFLEFRGLLYQPSAASPFGQGLYKTVADMTVMPNDQMEGLIVAVELIRLGVLTNAPFNTEYTDTYLSHIPEEARPHARLFSRVMCMIPMSFGRAPWSGPVDRNLLCFQSCVRVMTRTLRHMVEMVAMGILLSGECSKPRTDLTDISVRLPFSQEPNTALAILAKLYLNRLCQYPQTKPDHWFEEGQLPRTFPCSSDPLDDIQRGFEFWDQLVQVLTVVNSQLSTPLDVFQQFVDANQWLQDKRA</sequence>
<proteinExistence type="predicted"/>
<evidence type="ECO:0000313" key="2">
    <source>
        <dbReference type="Proteomes" id="UP001165960"/>
    </source>
</evidence>
<dbReference type="EMBL" id="QTSX02000489">
    <property type="protein sequence ID" value="KAJ9086932.1"/>
    <property type="molecule type" value="Genomic_DNA"/>
</dbReference>
<protein>
    <submittedName>
        <fullName evidence="1">Uncharacterized protein</fullName>
    </submittedName>
</protein>
<evidence type="ECO:0000313" key="1">
    <source>
        <dbReference type="EMBL" id="KAJ9086932.1"/>
    </source>
</evidence>
<accession>A0ACC2UJ26</accession>
<reference evidence="1" key="1">
    <citation type="submission" date="2022-04" db="EMBL/GenBank/DDBJ databases">
        <title>Genome of the entomopathogenic fungus Entomophthora muscae.</title>
        <authorList>
            <person name="Elya C."/>
            <person name="Lovett B.R."/>
            <person name="Lee E."/>
            <person name="Macias A.M."/>
            <person name="Hajek A.E."/>
            <person name="De Bivort B.L."/>
            <person name="Kasson M.T."/>
            <person name="De Fine Licht H.H."/>
            <person name="Stajich J.E."/>
        </authorList>
    </citation>
    <scope>NUCLEOTIDE SEQUENCE</scope>
    <source>
        <strain evidence="1">Berkeley</strain>
    </source>
</reference>